<gene>
    <name evidence="18" type="ORF">Nepgr_028615</name>
</gene>
<comment type="subcellular location">
    <subcellularLocation>
        <location evidence="2">Membrane</location>
        <topology evidence="2">Single-pass membrane protein</topology>
    </subcellularLocation>
</comment>
<evidence type="ECO:0000256" key="1">
    <source>
        <dbReference type="ARBA" id="ARBA00000900"/>
    </source>
</evidence>
<keyword evidence="12 16" id="KW-0472">Membrane</keyword>
<dbReference type="PROSITE" id="PS50089">
    <property type="entry name" value="ZF_RING_2"/>
    <property type="match status" value="1"/>
</dbReference>
<dbReference type="PANTHER" id="PTHR14155">
    <property type="entry name" value="RING FINGER DOMAIN-CONTAINING"/>
    <property type="match status" value="1"/>
</dbReference>
<feature type="region of interest" description="Disordered" evidence="15">
    <location>
        <begin position="151"/>
        <end position="209"/>
    </location>
</feature>
<evidence type="ECO:0000256" key="9">
    <source>
        <dbReference type="ARBA" id="ARBA00022786"/>
    </source>
</evidence>
<dbReference type="SUPFAM" id="SSF57850">
    <property type="entry name" value="RING/U-box"/>
    <property type="match status" value="1"/>
</dbReference>
<evidence type="ECO:0000256" key="2">
    <source>
        <dbReference type="ARBA" id="ARBA00004167"/>
    </source>
</evidence>
<dbReference type="GO" id="GO:0061630">
    <property type="term" value="F:ubiquitin protein ligase activity"/>
    <property type="evidence" value="ECO:0007669"/>
    <property type="project" value="UniProtKB-EC"/>
</dbReference>
<evidence type="ECO:0000256" key="12">
    <source>
        <dbReference type="ARBA" id="ARBA00023136"/>
    </source>
</evidence>
<evidence type="ECO:0000256" key="7">
    <source>
        <dbReference type="ARBA" id="ARBA00022723"/>
    </source>
</evidence>
<evidence type="ECO:0000256" key="5">
    <source>
        <dbReference type="ARBA" id="ARBA00022679"/>
    </source>
</evidence>
<keyword evidence="11 16" id="KW-1133">Transmembrane helix</keyword>
<proteinExistence type="inferred from homology"/>
<evidence type="ECO:0000256" key="16">
    <source>
        <dbReference type="SAM" id="Phobius"/>
    </source>
</evidence>
<dbReference type="InterPro" id="IPR011016">
    <property type="entry name" value="Znf_RING-CH"/>
</dbReference>
<comment type="caution">
    <text evidence="18">The sequence shown here is derived from an EMBL/GenBank/DDBJ whole genome shotgun (WGS) entry which is preliminary data.</text>
</comment>
<evidence type="ECO:0000256" key="14">
    <source>
        <dbReference type="PROSITE-ProRule" id="PRU00175"/>
    </source>
</evidence>
<dbReference type="SMART" id="SM00744">
    <property type="entry name" value="RINGv"/>
    <property type="match status" value="1"/>
</dbReference>
<evidence type="ECO:0000256" key="6">
    <source>
        <dbReference type="ARBA" id="ARBA00022692"/>
    </source>
</evidence>
<evidence type="ECO:0000256" key="15">
    <source>
        <dbReference type="SAM" id="MobiDB-lite"/>
    </source>
</evidence>
<dbReference type="PANTHER" id="PTHR14155:SF521">
    <property type="entry name" value="RING-H2 FINGER PROTEIN ATL30"/>
    <property type="match status" value="1"/>
</dbReference>
<evidence type="ECO:0000256" key="4">
    <source>
        <dbReference type="ARBA" id="ARBA00012483"/>
    </source>
</evidence>
<evidence type="ECO:0000256" key="10">
    <source>
        <dbReference type="ARBA" id="ARBA00022833"/>
    </source>
</evidence>
<dbReference type="GO" id="GO:0008270">
    <property type="term" value="F:zinc ion binding"/>
    <property type="evidence" value="ECO:0007669"/>
    <property type="project" value="UniProtKB-KW"/>
</dbReference>
<protein>
    <recommendedName>
        <fullName evidence="4">RING-type E3 ubiquitin transferase</fullName>
        <ecNumber evidence="4">2.3.2.27</ecNumber>
    </recommendedName>
</protein>
<evidence type="ECO:0000256" key="8">
    <source>
        <dbReference type="ARBA" id="ARBA00022771"/>
    </source>
</evidence>
<evidence type="ECO:0000256" key="11">
    <source>
        <dbReference type="ARBA" id="ARBA00022989"/>
    </source>
</evidence>
<reference evidence="18" key="1">
    <citation type="submission" date="2023-05" db="EMBL/GenBank/DDBJ databases">
        <title>Nepenthes gracilis genome sequencing.</title>
        <authorList>
            <person name="Fukushima K."/>
        </authorList>
    </citation>
    <scope>NUCLEOTIDE SEQUENCE</scope>
    <source>
        <strain evidence="18">SING2019-196</strain>
    </source>
</reference>
<dbReference type="Proteomes" id="UP001279734">
    <property type="component" value="Unassembled WGS sequence"/>
</dbReference>
<keyword evidence="10" id="KW-0862">Zinc</keyword>
<comment type="similarity">
    <text evidence="13">Belongs to the RING-type zinc finger family. ATL subfamily.</text>
</comment>
<dbReference type="EMBL" id="BSYO01000031">
    <property type="protein sequence ID" value="GMH26772.1"/>
    <property type="molecule type" value="Genomic_DNA"/>
</dbReference>
<dbReference type="SMART" id="SM00184">
    <property type="entry name" value="RING"/>
    <property type="match status" value="1"/>
</dbReference>
<sequence length="298" mass="33002">MATTSSTAEQPWPPQQHYSSPPVAALVAIVVLIIFCAGIFSLYFCKCLMDNVINSMSIRQTPGGTPATRSAGQPPGLDPSIISSFPTFPYYTVKEYRRERYGLQCAICLCDFDDDDLLRLLTGCSHVFHQECIDLWLKSHKSCPICRRSLDCGDEKSPPESAPAAISVDENREENDDTFSHVIKEDEDREQEGVGRSGSPPLSGENEEKPCCDDAFTIVEVGKFSRSHSTGHSIVRTAAAPTSEFEDEFTLRLPVEAKEAIMRRHQVTLSSTTFEEHSRNSTRNHGCFGEISGDDNKV</sequence>
<dbReference type="FunFam" id="3.30.40.10:FF:000187">
    <property type="entry name" value="E3 ubiquitin-protein ligase ATL6"/>
    <property type="match status" value="1"/>
</dbReference>
<dbReference type="Gene3D" id="3.30.40.10">
    <property type="entry name" value="Zinc/RING finger domain, C3HC4 (zinc finger)"/>
    <property type="match status" value="1"/>
</dbReference>
<organism evidence="18 19">
    <name type="scientific">Nepenthes gracilis</name>
    <name type="common">Slender pitcher plant</name>
    <dbReference type="NCBI Taxonomy" id="150966"/>
    <lineage>
        <taxon>Eukaryota</taxon>
        <taxon>Viridiplantae</taxon>
        <taxon>Streptophyta</taxon>
        <taxon>Embryophyta</taxon>
        <taxon>Tracheophyta</taxon>
        <taxon>Spermatophyta</taxon>
        <taxon>Magnoliopsida</taxon>
        <taxon>eudicotyledons</taxon>
        <taxon>Gunneridae</taxon>
        <taxon>Pentapetalae</taxon>
        <taxon>Caryophyllales</taxon>
        <taxon>Nepenthaceae</taxon>
        <taxon>Nepenthes</taxon>
    </lineage>
</organism>
<dbReference type="InterPro" id="IPR053238">
    <property type="entry name" value="RING-H2_zinc_finger"/>
</dbReference>
<dbReference type="EC" id="2.3.2.27" evidence="4"/>
<accession>A0AAD3Y2A1</accession>
<feature type="domain" description="RING-type" evidence="17">
    <location>
        <begin position="105"/>
        <end position="147"/>
    </location>
</feature>
<feature type="region of interest" description="Disordered" evidence="15">
    <location>
        <begin position="272"/>
        <end position="298"/>
    </location>
</feature>
<keyword evidence="6 16" id="KW-0812">Transmembrane</keyword>
<evidence type="ECO:0000259" key="17">
    <source>
        <dbReference type="PROSITE" id="PS50089"/>
    </source>
</evidence>
<evidence type="ECO:0000313" key="18">
    <source>
        <dbReference type="EMBL" id="GMH26772.1"/>
    </source>
</evidence>
<keyword evidence="19" id="KW-1185">Reference proteome</keyword>
<dbReference type="AlphaFoldDB" id="A0AAD3Y2A1"/>
<dbReference type="InterPro" id="IPR001841">
    <property type="entry name" value="Znf_RING"/>
</dbReference>
<keyword evidence="8 14" id="KW-0863">Zinc-finger</keyword>
<evidence type="ECO:0000256" key="3">
    <source>
        <dbReference type="ARBA" id="ARBA00004906"/>
    </source>
</evidence>
<name>A0AAD3Y2A1_NEPGR</name>
<keyword evidence="9" id="KW-0833">Ubl conjugation pathway</keyword>
<evidence type="ECO:0000256" key="13">
    <source>
        <dbReference type="ARBA" id="ARBA00024209"/>
    </source>
</evidence>
<comment type="pathway">
    <text evidence="3">Protein modification; protein ubiquitination.</text>
</comment>
<keyword evidence="5" id="KW-0808">Transferase</keyword>
<keyword evidence="7" id="KW-0479">Metal-binding</keyword>
<comment type="catalytic activity">
    <reaction evidence="1">
        <text>S-ubiquitinyl-[E2 ubiquitin-conjugating enzyme]-L-cysteine + [acceptor protein]-L-lysine = [E2 ubiquitin-conjugating enzyme]-L-cysteine + N(6)-ubiquitinyl-[acceptor protein]-L-lysine.</text>
        <dbReference type="EC" id="2.3.2.27"/>
    </reaction>
</comment>
<dbReference type="InterPro" id="IPR013083">
    <property type="entry name" value="Znf_RING/FYVE/PHD"/>
</dbReference>
<evidence type="ECO:0000313" key="19">
    <source>
        <dbReference type="Proteomes" id="UP001279734"/>
    </source>
</evidence>
<dbReference type="Pfam" id="PF13639">
    <property type="entry name" value="zf-RING_2"/>
    <property type="match status" value="1"/>
</dbReference>
<feature type="transmembrane region" description="Helical" evidence="16">
    <location>
        <begin position="23"/>
        <end position="45"/>
    </location>
</feature>
<dbReference type="GO" id="GO:0016020">
    <property type="term" value="C:membrane"/>
    <property type="evidence" value="ECO:0007669"/>
    <property type="project" value="UniProtKB-SubCell"/>
</dbReference>